<feature type="compositionally biased region" description="Polar residues" evidence="1">
    <location>
        <begin position="36"/>
        <end position="47"/>
    </location>
</feature>
<evidence type="ECO:0000313" key="3">
    <source>
        <dbReference type="Proteomes" id="UP001341281"/>
    </source>
</evidence>
<dbReference type="Gene3D" id="2.40.70.10">
    <property type="entry name" value="Acid Proteases"/>
    <property type="match status" value="1"/>
</dbReference>
<evidence type="ECO:0000313" key="2">
    <source>
        <dbReference type="EMBL" id="WVZ97320.1"/>
    </source>
</evidence>
<gene>
    <name evidence="2" type="ORF">U9M48_042868</name>
</gene>
<organism evidence="2 3">
    <name type="scientific">Paspalum notatum var. saurae</name>
    <dbReference type="NCBI Taxonomy" id="547442"/>
    <lineage>
        <taxon>Eukaryota</taxon>
        <taxon>Viridiplantae</taxon>
        <taxon>Streptophyta</taxon>
        <taxon>Embryophyta</taxon>
        <taxon>Tracheophyta</taxon>
        <taxon>Spermatophyta</taxon>
        <taxon>Magnoliopsida</taxon>
        <taxon>Liliopsida</taxon>
        <taxon>Poales</taxon>
        <taxon>Poaceae</taxon>
        <taxon>PACMAD clade</taxon>
        <taxon>Panicoideae</taxon>
        <taxon>Andropogonodae</taxon>
        <taxon>Paspaleae</taxon>
        <taxon>Paspalinae</taxon>
        <taxon>Paspalum</taxon>
    </lineage>
</organism>
<evidence type="ECO:0000256" key="1">
    <source>
        <dbReference type="SAM" id="MobiDB-lite"/>
    </source>
</evidence>
<dbReference type="PANTHER" id="PTHR33067:SF32">
    <property type="entry name" value="ASPARTIC PEPTIDASE DDI1-TYPE DOMAIN-CONTAINING PROTEIN"/>
    <property type="match status" value="1"/>
</dbReference>
<dbReference type="Proteomes" id="UP001341281">
    <property type="component" value="Chromosome 10"/>
</dbReference>
<dbReference type="AlphaFoldDB" id="A0AAQ3US04"/>
<keyword evidence="3" id="KW-1185">Reference proteome</keyword>
<dbReference type="SUPFAM" id="SSF50630">
    <property type="entry name" value="Acid proteases"/>
    <property type="match status" value="1"/>
</dbReference>
<sequence>MSLKSLDLELAASLPNANTGKLPGQPESPPKEHINAITTRGGKSTQDPPHPSGASHTNHTGKEQGKTTETEENDDPKTSTDAAKGKASSKTLPHEFYDTTVLPFPQRNKKAAADEQYSKFVEVIKKLYVNIPLLDAISAAILNQPPQKEKDPSSPTIPCSIANQVFNQALCDLGASVSVMPKIVFNKLNHATLVPTSMCLQLAEWSIRHLAGIAEDVPVKIRNFLIPVDFVVLDMEIDAKTPLILGRPFLSTAEASIDVGAGEVHLNINGMRETSPSNQKWNSAIK</sequence>
<protein>
    <submittedName>
        <fullName evidence="2">Uncharacterized protein</fullName>
    </submittedName>
</protein>
<proteinExistence type="predicted"/>
<dbReference type="EMBL" id="CP144754">
    <property type="protein sequence ID" value="WVZ97320.1"/>
    <property type="molecule type" value="Genomic_DNA"/>
</dbReference>
<dbReference type="CDD" id="cd00303">
    <property type="entry name" value="retropepsin_like"/>
    <property type="match status" value="1"/>
</dbReference>
<feature type="compositionally biased region" description="Basic and acidic residues" evidence="1">
    <location>
        <begin position="60"/>
        <end position="69"/>
    </location>
</feature>
<accession>A0AAQ3US04</accession>
<dbReference type="PANTHER" id="PTHR33067">
    <property type="entry name" value="RNA-DIRECTED DNA POLYMERASE-RELATED"/>
    <property type="match status" value="1"/>
</dbReference>
<dbReference type="InterPro" id="IPR021109">
    <property type="entry name" value="Peptidase_aspartic_dom_sf"/>
</dbReference>
<reference evidence="2 3" key="1">
    <citation type="submission" date="2024-02" db="EMBL/GenBank/DDBJ databases">
        <title>High-quality chromosome-scale genome assembly of Pensacola bahiagrass (Paspalum notatum Flugge var. saurae).</title>
        <authorList>
            <person name="Vega J.M."/>
            <person name="Podio M."/>
            <person name="Orjuela J."/>
            <person name="Siena L.A."/>
            <person name="Pessino S.C."/>
            <person name="Combes M.C."/>
            <person name="Mariac C."/>
            <person name="Albertini E."/>
            <person name="Pupilli F."/>
            <person name="Ortiz J.P.A."/>
            <person name="Leblanc O."/>
        </authorList>
    </citation>
    <scope>NUCLEOTIDE SEQUENCE [LARGE SCALE GENOMIC DNA]</scope>
    <source>
        <strain evidence="2">R1</strain>
        <tissue evidence="2">Leaf</tissue>
    </source>
</reference>
<name>A0AAQ3US04_PASNO</name>
<feature type="region of interest" description="Disordered" evidence="1">
    <location>
        <begin position="14"/>
        <end position="91"/>
    </location>
</feature>